<dbReference type="OrthoDB" id="7507670at2"/>
<name>A0A5B8LI89_9SPHN</name>
<dbReference type="AlphaFoldDB" id="A0A5B8LI89"/>
<evidence type="ECO:0008006" key="4">
    <source>
        <dbReference type="Google" id="ProtNLM"/>
    </source>
</evidence>
<proteinExistence type="predicted"/>
<evidence type="ECO:0000256" key="1">
    <source>
        <dbReference type="SAM" id="Phobius"/>
    </source>
</evidence>
<gene>
    <name evidence="2" type="ORF">FPZ24_10395</name>
</gene>
<evidence type="ECO:0000313" key="3">
    <source>
        <dbReference type="Proteomes" id="UP000315673"/>
    </source>
</evidence>
<dbReference type="RefSeq" id="WP_146571731.1">
    <property type="nucleotide sequence ID" value="NZ_CP042306.1"/>
</dbReference>
<feature type="transmembrane region" description="Helical" evidence="1">
    <location>
        <begin position="85"/>
        <end position="105"/>
    </location>
</feature>
<dbReference type="KEGG" id="spai:FPZ24_10395"/>
<accession>A0A5B8LI89</accession>
<organism evidence="2 3">
    <name type="scientific">Sphingomonas panacisoli</name>
    <dbReference type="NCBI Taxonomy" id="1813879"/>
    <lineage>
        <taxon>Bacteria</taxon>
        <taxon>Pseudomonadati</taxon>
        <taxon>Pseudomonadota</taxon>
        <taxon>Alphaproteobacteria</taxon>
        <taxon>Sphingomonadales</taxon>
        <taxon>Sphingomonadaceae</taxon>
        <taxon>Sphingomonas</taxon>
    </lineage>
</organism>
<reference evidence="2 3" key="1">
    <citation type="submission" date="2019-07" db="EMBL/GenBank/DDBJ databases">
        <title>Full genome sequence of Sphingomonas sp. 4R-6-7(HKS19).</title>
        <authorList>
            <person name="Im W.-T."/>
        </authorList>
    </citation>
    <scope>NUCLEOTIDE SEQUENCE [LARGE SCALE GENOMIC DNA]</scope>
    <source>
        <strain evidence="2 3">HKS19</strain>
    </source>
</reference>
<keyword evidence="1" id="KW-0472">Membrane</keyword>
<feature type="transmembrane region" description="Helical" evidence="1">
    <location>
        <begin position="117"/>
        <end position="138"/>
    </location>
</feature>
<dbReference type="Proteomes" id="UP000315673">
    <property type="component" value="Chromosome"/>
</dbReference>
<feature type="transmembrane region" description="Helical" evidence="1">
    <location>
        <begin position="57"/>
        <end position="78"/>
    </location>
</feature>
<protein>
    <recommendedName>
        <fullName evidence="4">Sugar transporter</fullName>
    </recommendedName>
</protein>
<dbReference type="PROSITE" id="PS51257">
    <property type="entry name" value="PROKAR_LIPOPROTEIN"/>
    <property type="match status" value="1"/>
</dbReference>
<keyword evidence="1" id="KW-0812">Transmembrane</keyword>
<keyword evidence="1" id="KW-1133">Transmembrane helix</keyword>
<keyword evidence="3" id="KW-1185">Reference proteome</keyword>
<evidence type="ECO:0000313" key="2">
    <source>
        <dbReference type="EMBL" id="QDZ07843.1"/>
    </source>
</evidence>
<dbReference type="EMBL" id="CP042306">
    <property type="protein sequence ID" value="QDZ07843.1"/>
    <property type="molecule type" value="Genomic_DNA"/>
</dbReference>
<feature type="transmembrane region" description="Helical" evidence="1">
    <location>
        <begin position="9"/>
        <end position="30"/>
    </location>
</feature>
<sequence>MATGVKPPAWFWIVAIVLVLWGAMGCWAWYMQFTLGAAAMGPVDDWSLKYYAALPSWYNYVYAVSVFGGLLGALALLLKERRAIILFWISLLGVIVMFGYAFAATDLIAHKGAAATVPFPAFIAAVAIFQIWFAGMAARKGWIGAR</sequence>